<comment type="caution">
    <text evidence="2">The sequence shown here is derived from an EMBL/GenBank/DDBJ whole genome shotgun (WGS) entry which is preliminary data.</text>
</comment>
<name>A0A918K6Z4_9ACTN</name>
<evidence type="ECO:0008006" key="4">
    <source>
        <dbReference type="Google" id="ProtNLM"/>
    </source>
</evidence>
<keyword evidence="3" id="KW-1185">Reference proteome</keyword>
<organism evidence="2 3">
    <name type="scientific">Streptomyces minutiscleroticus</name>
    <dbReference type="NCBI Taxonomy" id="68238"/>
    <lineage>
        <taxon>Bacteria</taxon>
        <taxon>Bacillati</taxon>
        <taxon>Actinomycetota</taxon>
        <taxon>Actinomycetes</taxon>
        <taxon>Kitasatosporales</taxon>
        <taxon>Streptomycetaceae</taxon>
        <taxon>Streptomyces</taxon>
    </lineage>
</organism>
<feature type="region of interest" description="Disordered" evidence="1">
    <location>
        <begin position="1"/>
        <end position="50"/>
    </location>
</feature>
<dbReference type="Gene3D" id="3.10.490.10">
    <property type="entry name" value="Gamma-glutamyl cyclotransferase-like"/>
    <property type="match status" value="1"/>
</dbReference>
<dbReference type="EMBL" id="BMVU01000001">
    <property type="protein sequence ID" value="GGX52911.1"/>
    <property type="molecule type" value="Genomic_DNA"/>
</dbReference>
<reference evidence="2" key="1">
    <citation type="journal article" date="2014" name="Int. J. Syst. Evol. Microbiol.">
        <title>Complete genome sequence of Corynebacterium casei LMG S-19264T (=DSM 44701T), isolated from a smear-ripened cheese.</title>
        <authorList>
            <consortium name="US DOE Joint Genome Institute (JGI-PGF)"/>
            <person name="Walter F."/>
            <person name="Albersmeier A."/>
            <person name="Kalinowski J."/>
            <person name="Ruckert C."/>
        </authorList>
    </citation>
    <scope>NUCLEOTIDE SEQUENCE</scope>
    <source>
        <strain evidence="2">JCM 4790</strain>
    </source>
</reference>
<feature type="compositionally biased region" description="Basic residues" evidence="1">
    <location>
        <begin position="1"/>
        <end position="13"/>
    </location>
</feature>
<sequence>MRGARRVRRRHLREPRAPTRDRPAGGRPRDAVPQELPPVKTPATVDPAPPGDLHPTHVWYTSYGSNTDLARLACYLRGGRPAGAVREQPGCRDPGMPARSLPAELPGALYFATESQVWGGGRAFYDPRASGRVLARAHLVSAAQFSDIAAQEMYRAPGEPLDLAEVLTRGRATLGQGRYETLVHAGRVDGLPLLTFTAPWRMDDVEHTPPSPAYLRCLVSGLLSADAWSPETITAYVAACPGAYGHWPADAVAGVVRDCRAGGPARTRHAG</sequence>
<accession>A0A918K6Z4</accession>
<reference evidence="2" key="2">
    <citation type="submission" date="2020-09" db="EMBL/GenBank/DDBJ databases">
        <authorList>
            <person name="Sun Q."/>
            <person name="Ohkuma M."/>
        </authorList>
    </citation>
    <scope>NUCLEOTIDE SEQUENCE</scope>
    <source>
        <strain evidence="2">JCM 4790</strain>
    </source>
</reference>
<evidence type="ECO:0000256" key="1">
    <source>
        <dbReference type="SAM" id="MobiDB-lite"/>
    </source>
</evidence>
<evidence type="ECO:0000313" key="3">
    <source>
        <dbReference type="Proteomes" id="UP000619244"/>
    </source>
</evidence>
<dbReference type="Proteomes" id="UP000619244">
    <property type="component" value="Unassembled WGS sequence"/>
</dbReference>
<gene>
    <name evidence="2" type="ORF">GCM10010358_03380</name>
</gene>
<proteinExistence type="predicted"/>
<feature type="compositionally biased region" description="Basic and acidic residues" evidence="1">
    <location>
        <begin position="14"/>
        <end position="32"/>
    </location>
</feature>
<evidence type="ECO:0000313" key="2">
    <source>
        <dbReference type="EMBL" id="GGX52911.1"/>
    </source>
</evidence>
<dbReference type="AlphaFoldDB" id="A0A918K6Z4"/>
<protein>
    <recommendedName>
        <fullName evidence="4">Histone deacetylase</fullName>
    </recommendedName>
</protein>